<feature type="chain" id="PRO_5045164878" evidence="1">
    <location>
        <begin position="27"/>
        <end position="439"/>
    </location>
</feature>
<evidence type="ECO:0000313" key="3">
    <source>
        <dbReference type="Proteomes" id="UP000635384"/>
    </source>
</evidence>
<sequence length="439" mass="47564">MQYRAISPFNLSLAALAMVLASPASSQSVAEDVAPAVETDPAVVTARAALEAAPVFDGHNDVPIQLRARFDNQINNLDFTDTTGTGSTHPEGRVMHTDLTRLAEGKVGAQYWSVYVPVSLSEPEAVQMTMEQIDVMKRLIARYPGTLAYAETADQVESAMADGRIASLLGMEGGHSIGSSLAVLRQMYALGARYMTITHSANTPWADSATDEPEHGGLSDFGMDVIREMNRIGMLVDLSHVSEEAMMDALNVAEAPVIFSHSGARAVNGHARNVPDSVLARLPENGGIVMVVGLPGFLNDERRQWYAERQAEEARQNSLYLGQPDVVEAAMAEWDAENPEPQTMISHMADHIDHIKQVAGVEYIGIGADYDGMPTGPVGMEDVSGYPALFAELARRGYSQVELELISSRNAIRVLREAERYSARVADRAPIESLLPSEE</sequence>
<name>A0ABR8KNN9_9SPHN</name>
<organism evidence="2 3">
    <name type="scientific">Erythrobacter rubeus</name>
    <dbReference type="NCBI Taxonomy" id="2760803"/>
    <lineage>
        <taxon>Bacteria</taxon>
        <taxon>Pseudomonadati</taxon>
        <taxon>Pseudomonadota</taxon>
        <taxon>Alphaproteobacteria</taxon>
        <taxon>Sphingomonadales</taxon>
        <taxon>Erythrobacteraceae</taxon>
        <taxon>Erythrobacter/Porphyrobacter group</taxon>
        <taxon>Erythrobacter</taxon>
    </lineage>
</organism>
<gene>
    <name evidence="2" type="ORF">IB285_01410</name>
</gene>
<dbReference type="Pfam" id="PF01244">
    <property type="entry name" value="Peptidase_M19"/>
    <property type="match status" value="1"/>
</dbReference>
<dbReference type="EMBL" id="JACXLC010000001">
    <property type="protein sequence ID" value="MBD2840907.1"/>
    <property type="molecule type" value="Genomic_DNA"/>
</dbReference>
<evidence type="ECO:0000313" key="2">
    <source>
        <dbReference type="EMBL" id="MBD2840907.1"/>
    </source>
</evidence>
<dbReference type="PANTHER" id="PTHR10443:SF12">
    <property type="entry name" value="DIPEPTIDASE"/>
    <property type="match status" value="1"/>
</dbReference>
<dbReference type="PROSITE" id="PS51365">
    <property type="entry name" value="RENAL_DIPEPTIDASE_2"/>
    <property type="match status" value="1"/>
</dbReference>
<dbReference type="SUPFAM" id="SSF51556">
    <property type="entry name" value="Metallo-dependent hydrolases"/>
    <property type="match status" value="1"/>
</dbReference>
<dbReference type="Gene3D" id="3.20.20.140">
    <property type="entry name" value="Metal-dependent hydrolases"/>
    <property type="match status" value="1"/>
</dbReference>
<dbReference type="RefSeq" id="WP_190786488.1">
    <property type="nucleotide sequence ID" value="NZ_JACXLC010000001.1"/>
</dbReference>
<comment type="caution">
    <text evidence="2">The sequence shown here is derived from an EMBL/GenBank/DDBJ whole genome shotgun (WGS) entry which is preliminary data.</text>
</comment>
<dbReference type="CDD" id="cd01301">
    <property type="entry name" value="rDP_like"/>
    <property type="match status" value="1"/>
</dbReference>
<reference evidence="2 3" key="1">
    <citation type="submission" date="2020-09" db="EMBL/GenBank/DDBJ databases">
        <authorList>
            <person name="Yoon J.-W."/>
        </authorList>
    </citation>
    <scope>NUCLEOTIDE SEQUENCE [LARGE SCALE GENOMIC DNA]</scope>
    <source>
        <strain evidence="2 3">KMU-140</strain>
    </source>
</reference>
<evidence type="ECO:0000256" key="1">
    <source>
        <dbReference type="SAM" id="SignalP"/>
    </source>
</evidence>
<accession>A0ABR8KNN9</accession>
<keyword evidence="1" id="KW-0732">Signal</keyword>
<keyword evidence="3" id="KW-1185">Reference proteome</keyword>
<proteinExistence type="predicted"/>
<feature type="signal peptide" evidence="1">
    <location>
        <begin position="1"/>
        <end position="26"/>
    </location>
</feature>
<dbReference type="InterPro" id="IPR008257">
    <property type="entry name" value="Pept_M19"/>
</dbReference>
<dbReference type="Proteomes" id="UP000635384">
    <property type="component" value="Unassembled WGS sequence"/>
</dbReference>
<protein>
    <submittedName>
        <fullName evidence="2">Dipeptidase</fullName>
    </submittedName>
</protein>
<dbReference type="InterPro" id="IPR032466">
    <property type="entry name" value="Metal_Hydrolase"/>
</dbReference>
<dbReference type="PANTHER" id="PTHR10443">
    <property type="entry name" value="MICROSOMAL DIPEPTIDASE"/>
    <property type="match status" value="1"/>
</dbReference>